<evidence type="ECO:0000313" key="1">
    <source>
        <dbReference type="EMBL" id="KAI4863358.1"/>
    </source>
</evidence>
<gene>
    <name evidence="1" type="ORF">F4820DRAFT_459601</name>
</gene>
<keyword evidence="2" id="KW-1185">Reference proteome</keyword>
<name>A0ACB9YVX4_9PEZI</name>
<proteinExistence type="predicted"/>
<dbReference type="Proteomes" id="UP001497700">
    <property type="component" value="Unassembled WGS sequence"/>
</dbReference>
<sequence>MRPEDLDQYYGRIPATYGVELQFLIPVLVEGQPDPHPDDGRQVLTVQPGTAEYEISRQVIDNVLIVLRGVARVPAWKHLGGILPHARVIAAMEEESQSIARRAQYSQWVVESAPDLLLRRDPFEHHYTWIGVKIRSSKRDSTLPGHFDPIANAIVALRQYFRLRLAPSTSLMVHIGEKERDSDSYEMCPVWLRVFCTLWWFVETHVFLLSHHSRRINGKCLPLTRHSRLNTMNDEELAEEIEDGLQGADFAYLHERMHHIVPTCILSRRERDEAEFIWRAKDTNALVHQLLVHKLELVAMDDTGRLEADATLGRGSLGFQGFCEGAQPNPSMHNDGETGTIEFRNMEGTLDPALILNWVIVLIRLFDLSRRGNTSDIMAIIEKSRGAYGGLPLLRDLGLEEQAAYFQNKVNHPNNISETFENLFVDAYPHA</sequence>
<reference evidence="1 2" key="1">
    <citation type="journal article" date="2022" name="New Phytol.">
        <title>Ecological generalism drives hyperdiversity of secondary metabolite gene clusters in xylarialean endophytes.</title>
        <authorList>
            <person name="Franco M.E.E."/>
            <person name="Wisecaver J.H."/>
            <person name="Arnold A.E."/>
            <person name="Ju Y.M."/>
            <person name="Slot J.C."/>
            <person name="Ahrendt S."/>
            <person name="Moore L.P."/>
            <person name="Eastman K.E."/>
            <person name="Scott K."/>
            <person name="Konkel Z."/>
            <person name="Mondo S.J."/>
            <person name="Kuo A."/>
            <person name="Hayes R.D."/>
            <person name="Haridas S."/>
            <person name="Andreopoulos B."/>
            <person name="Riley R."/>
            <person name="LaButti K."/>
            <person name="Pangilinan J."/>
            <person name="Lipzen A."/>
            <person name="Amirebrahimi M."/>
            <person name="Yan J."/>
            <person name="Adam C."/>
            <person name="Keymanesh K."/>
            <person name="Ng V."/>
            <person name="Louie K."/>
            <person name="Northen T."/>
            <person name="Drula E."/>
            <person name="Henrissat B."/>
            <person name="Hsieh H.M."/>
            <person name="Youens-Clark K."/>
            <person name="Lutzoni F."/>
            <person name="Miadlikowska J."/>
            <person name="Eastwood D.C."/>
            <person name="Hamelin R.C."/>
            <person name="Grigoriev I.V."/>
            <person name="U'Ren J.M."/>
        </authorList>
    </citation>
    <scope>NUCLEOTIDE SEQUENCE [LARGE SCALE GENOMIC DNA]</scope>
    <source>
        <strain evidence="1 2">CBS 119005</strain>
    </source>
</reference>
<organism evidence="1 2">
    <name type="scientific">Hypoxylon rubiginosum</name>
    <dbReference type="NCBI Taxonomy" id="110542"/>
    <lineage>
        <taxon>Eukaryota</taxon>
        <taxon>Fungi</taxon>
        <taxon>Dikarya</taxon>
        <taxon>Ascomycota</taxon>
        <taxon>Pezizomycotina</taxon>
        <taxon>Sordariomycetes</taxon>
        <taxon>Xylariomycetidae</taxon>
        <taxon>Xylariales</taxon>
        <taxon>Hypoxylaceae</taxon>
        <taxon>Hypoxylon</taxon>
    </lineage>
</organism>
<comment type="caution">
    <text evidence="1">The sequence shown here is derived from an EMBL/GenBank/DDBJ whole genome shotgun (WGS) entry which is preliminary data.</text>
</comment>
<accession>A0ACB9YVX4</accession>
<evidence type="ECO:0000313" key="2">
    <source>
        <dbReference type="Proteomes" id="UP001497700"/>
    </source>
</evidence>
<dbReference type="EMBL" id="MU393506">
    <property type="protein sequence ID" value="KAI4863358.1"/>
    <property type="molecule type" value="Genomic_DNA"/>
</dbReference>
<protein>
    <submittedName>
        <fullName evidence="1">Uncharacterized protein</fullName>
    </submittedName>
</protein>